<dbReference type="Proteomes" id="UP000626026">
    <property type="component" value="Unassembled WGS sequence"/>
</dbReference>
<proteinExistence type="predicted"/>
<dbReference type="SUPFAM" id="SSF56349">
    <property type="entry name" value="DNA breaking-rejoining enzymes"/>
    <property type="match status" value="1"/>
</dbReference>
<reference evidence="2 3" key="1">
    <citation type="journal article" date="2013" name="Int. J. Syst. Evol. Microbiol.">
        <title>Roseomonas aerophila sp. nov., isolated from air.</title>
        <authorList>
            <person name="Kim S.J."/>
            <person name="Weon H.Y."/>
            <person name="Ahn J.H."/>
            <person name="Hong S.B."/>
            <person name="Seok S.J."/>
            <person name="Whang K.S."/>
            <person name="Kwon S.W."/>
        </authorList>
    </citation>
    <scope>NUCLEOTIDE SEQUENCE [LARGE SCALE GENOMIC DNA]</scope>
    <source>
        <strain evidence="2 3">NBRC 108923</strain>
    </source>
</reference>
<organism evidence="2 3">
    <name type="scientific">Teichococcus aerophilus</name>
    <dbReference type="NCBI Taxonomy" id="1224513"/>
    <lineage>
        <taxon>Bacteria</taxon>
        <taxon>Pseudomonadati</taxon>
        <taxon>Pseudomonadota</taxon>
        <taxon>Alphaproteobacteria</taxon>
        <taxon>Acetobacterales</taxon>
        <taxon>Roseomonadaceae</taxon>
        <taxon>Roseomonas</taxon>
    </lineage>
</organism>
<keyword evidence="1" id="KW-0233">DNA recombination</keyword>
<dbReference type="InterPro" id="IPR013762">
    <property type="entry name" value="Integrase-like_cat_sf"/>
</dbReference>
<dbReference type="Gene3D" id="1.10.443.10">
    <property type="entry name" value="Intergrase catalytic core"/>
    <property type="match status" value="1"/>
</dbReference>
<evidence type="ECO:0008006" key="4">
    <source>
        <dbReference type="Google" id="ProtNLM"/>
    </source>
</evidence>
<dbReference type="RefSeq" id="WP_187787145.1">
    <property type="nucleotide sequence ID" value="NZ_JACTVA010000092.1"/>
</dbReference>
<gene>
    <name evidence="2" type="ORF">IBL26_24585</name>
</gene>
<sequence>MPAYVWLEGITRNTGTRPHRQAAAATPDLLRKMLATRPASDTPLGAHDRVLLLVGLALGDVVAVAGKGLQVAIRRSKTDPHGAGQLSDKAVWRLVRSAAPGRWLKGWKRFSGHSLQAGLATAAGEAEADLAQVMRQTQHRSAEVAMGCLRPAEIWRQNLTEAIWRQPHAIERHEPSPTE</sequence>
<evidence type="ECO:0000256" key="1">
    <source>
        <dbReference type="ARBA" id="ARBA00023172"/>
    </source>
</evidence>
<evidence type="ECO:0000313" key="3">
    <source>
        <dbReference type="Proteomes" id="UP000626026"/>
    </source>
</evidence>
<accession>A0ABR7RUQ5</accession>
<dbReference type="EMBL" id="JACTVA010000092">
    <property type="protein sequence ID" value="MBC9210031.1"/>
    <property type="molecule type" value="Genomic_DNA"/>
</dbReference>
<comment type="caution">
    <text evidence="2">The sequence shown here is derived from an EMBL/GenBank/DDBJ whole genome shotgun (WGS) entry which is preliminary data.</text>
</comment>
<keyword evidence="3" id="KW-1185">Reference proteome</keyword>
<evidence type="ECO:0000313" key="2">
    <source>
        <dbReference type="EMBL" id="MBC9210031.1"/>
    </source>
</evidence>
<protein>
    <recommendedName>
        <fullName evidence="4">Tyr recombinase domain-containing protein</fullName>
    </recommendedName>
</protein>
<name>A0ABR7RUQ5_9PROT</name>
<dbReference type="InterPro" id="IPR011010">
    <property type="entry name" value="DNA_brk_join_enz"/>
</dbReference>